<dbReference type="EMBL" id="HE573024">
    <property type="protein sequence ID" value="CCC49867.1"/>
    <property type="molecule type" value="Genomic_DNA"/>
</dbReference>
<reference evidence="1" key="1">
    <citation type="journal article" date="2012" name="Proc. Natl. Acad. Sci. U.S.A.">
        <title>Antigenic diversity is generated by distinct evolutionary mechanisms in African trypanosome species.</title>
        <authorList>
            <person name="Jackson A.P."/>
            <person name="Berry A."/>
            <person name="Aslett M."/>
            <person name="Allison H.C."/>
            <person name="Burton P."/>
            <person name="Vavrova-Anderson J."/>
            <person name="Brown R."/>
            <person name="Browne H."/>
            <person name="Corton N."/>
            <person name="Hauser H."/>
            <person name="Gamble J."/>
            <person name="Gilderthorp R."/>
            <person name="Marcello L."/>
            <person name="McQuillan J."/>
            <person name="Otto T.D."/>
            <person name="Quail M.A."/>
            <person name="Sanders M.J."/>
            <person name="van Tonder A."/>
            <person name="Ginger M.L."/>
            <person name="Field M.C."/>
            <person name="Barry J.D."/>
            <person name="Hertz-Fowler C."/>
            <person name="Berriman M."/>
        </authorList>
    </citation>
    <scope>NUCLEOTIDE SEQUENCE</scope>
    <source>
        <strain evidence="1">Y486</strain>
    </source>
</reference>
<dbReference type="SUPFAM" id="SSF50182">
    <property type="entry name" value="Sm-like ribonucleoproteins"/>
    <property type="match status" value="1"/>
</dbReference>
<dbReference type="Gene3D" id="2.30.30.100">
    <property type="match status" value="1"/>
</dbReference>
<name>G0U1B2_TRYVY</name>
<dbReference type="InterPro" id="IPR010920">
    <property type="entry name" value="LSM_dom_sf"/>
</dbReference>
<protein>
    <submittedName>
        <fullName evidence="1">Uncharacterized protein</fullName>
    </submittedName>
</protein>
<dbReference type="OMA" id="VEWETDP"/>
<sequence length="123" mass="13111">MQTSASNTISSALAAAGCLEHALVRVELTNGLLLTGRIVRVDAATMNMMLDALIDTSVIRRDVAERGSAPEFEVSPAPLRCCNSVVVRGCHVRYIDFINEEADGGRSLDELVTVLGGVRPSLI</sequence>
<proteinExistence type="predicted"/>
<organism evidence="1">
    <name type="scientific">Trypanosoma vivax (strain Y486)</name>
    <dbReference type="NCBI Taxonomy" id="1055687"/>
    <lineage>
        <taxon>Eukaryota</taxon>
        <taxon>Discoba</taxon>
        <taxon>Euglenozoa</taxon>
        <taxon>Kinetoplastea</taxon>
        <taxon>Metakinetoplastina</taxon>
        <taxon>Trypanosomatida</taxon>
        <taxon>Trypanosomatidae</taxon>
        <taxon>Trypanosoma</taxon>
        <taxon>Duttonella</taxon>
    </lineage>
</organism>
<dbReference type="VEuPathDB" id="TriTrypDB:TvY486_0804750"/>
<dbReference type="AlphaFoldDB" id="G0U1B2"/>
<dbReference type="CDD" id="cd00600">
    <property type="entry name" value="Sm_like"/>
    <property type="match status" value="1"/>
</dbReference>
<accession>G0U1B2</accession>
<evidence type="ECO:0000313" key="1">
    <source>
        <dbReference type="EMBL" id="CCC49867.1"/>
    </source>
</evidence>
<gene>
    <name evidence="1" type="ORF">TVY486_0804750</name>
</gene>